<dbReference type="RefSeq" id="XP_001326606.1">
    <property type="nucleotide sequence ID" value="XM_001326571.1"/>
</dbReference>
<evidence type="ECO:0000313" key="2">
    <source>
        <dbReference type="Proteomes" id="UP000001542"/>
    </source>
</evidence>
<protein>
    <submittedName>
        <fullName evidence="1">Uncharacterized protein</fullName>
    </submittedName>
</protein>
<keyword evidence="2" id="KW-1185">Reference proteome</keyword>
<gene>
    <name evidence="1" type="ORF">TVAG_255750</name>
</gene>
<dbReference type="InParanoid" id="A2DYX2"/>
<reference evidence="1" key="1">
    <citation type="submission" date="2006-10" db="EMBL/GenBank/DDBJ databases">
        <authorList>
            <person name="Amadeo P."/>
            <person name="Zhao Q."/>
            <person name="Wortman J."/>
            <person name="Fraser-Liggett C."/>
            <person name="Carlton J."/>
        </authorList>
    </citation>
    <scope>NUCLEOTIDE SEQUENCE</scope>
    <source>
        <strain evidence="1">G3</strain>
    </source>
</reference>
<accession>A2DYX2</accession>
<name>A2DYX2_TRIV3</name>
<organism evidence="1 2">
    <name type="scientific">Trichomonas vaginalis (strain ATCC PRA-98 / G3)</name>
    <dbReference type="NCBI Taxonomy" id="412133"/>
    <lineage>
        <taxon>Eukaryota</taxon>
        <taxon>Metamonada</taxon>
        <taxon>Parabasalia</taxon>
        <taxon>Trichomonadida</taxon>
        <taxon>Trichomonadidae</taxon>
        <taxon>Trichomonas</taxon>
    </lineage>
</organism>
<dbReference type="EMBL" id="DS113271">
    <property type="protein sequence ID" value="EAY14383.1"/>
    <property type="molecule type" value="Genomic_DNA"/>
</dbReference>
<dbReference type="Proteomes" id="UP000001542">
    <property type="component" value="Unassembled WGS sequence"/>
</dbReference>
<dbReference type="VEuPathDB" id="TrichDB:TVAG_255750"/>
<evidence type="ECO:0000313" key="1">
    <source>
        <dbReference type="EMBL" id="EAY14383.1"/>
    </source>
</evidence>
<dbReference type="AlphaFoldDB" id="A2DYX2"/>
<dbReference type="KEGG" id="tva:4772360"/>
<proteinExistence type="predicted"/>
<reference evidence="1" key="2">
    <citation type="journal article" date="2007" name="Science">
        <title>Draft genome sequence of the sexually transmitted pathogen Trichomonas vaginalis.</title>
        <authorList>
            <person name="Carlton J.M."/>
            <person name="Hirt R.P."/>
            <person name="Silva J.C."/>
            <person name="Delcher A.L."/>
            <person name="Schatz M."/>
            <person name="Zhao Q."/>
            <person name="Wortman J.R."/>
            <person name="Bidwell S.L."/>
            <person name="Alsmark U.C.M."/>
            <person name="Besteiro S."/>
            <person name="Sicheritz-Ponten T."/>
            <person name="Noel C.J."/>
            <person name="Dacks J.B."/>
            <person name="Foster P.G."/>
            <person name="Simillion C."/>
            <person name="Van de Peer Y."/>
            <person name="Miranda-Saavedra D."/>
            <person name="Barton G.J."/>
            <person name="Westrop G.D."/>
            <person name="Mueller S."/>
            <person name="Dessi D."/>
            <person name="Fiori P.L."/>
            <person name="Ren Q."/>
            <person name="Paulsen I."/>
            <person name="Zhang H."/>
            <person name="Bastida-Corcuera F.D."/>
            <person name="Simoes-Barbosa A."/>
            <person name="Brown M.T."/>
            <person name="Hayes R.D."/>
            <person name="Mukherjee M."/>
            <person name="Okumura C.Y."/>
            <person name="Schneider R."/>
            <person name="Smith A.J."/>
            <person name="Vanacova S."/>
            <person name="Villalvazo M."/>
            <person name="Haas B.J."/>
            <person name="Pertea M."/>
            <person name="Feldblyum T.V."/>
            <person name="Utterback T.R."/>
            <person name="Shu C.L."/>
            <person name="Osoegawa K."/>
            <person name="de Jong P.J."/>
            <person name="Hrdy I."/>
            <person name="Horvathova L."/>
            <person name="Zubacova Z."/>
            <person name="Dolezal P."/>
            <person name="Malik S.B."/>
            <person name="Logsdon J.M. Jr."/>
            <person name="Henze K."/>
            <person name="Gupta A."/>
            <person name="Wang C.C."/>
            <person name="Dunne R.L."/>
            <person name="Upcroft J.A."/>
            <person name="Upcroft P."/>
            <person name="White O."/>
            <person name="Salzberg S.L."/>
            <person name="Tang P."/>
            <person name="Chiu C.-H."/>
            <person name="Lee Y.-S."/>
            <person name="Embley T.M."/>
            <person name="Coombs G.H."/>
            <person name="Mottram J.C."/>
            <person name="Tachezy J."/>
            <person name="Fraser-Liggett C.M."/>
            <person name="Johnson P.J."/>
        </authorList>
    </citation>
    <scope>NUCLEOTIDE SEQUENCE [LARGE SCALE GENOMIC DNA]</scope>
    <source>
        <strain evidence="1">G3</strain>
    </source>
</reference>
<sequence>MSVIYFHIQGFYFNNAKKRVNEMYYYEIVNDQNGARRTNFFKGSDASAIKKSYNLKVNEIGASFTIKLYQKVGINNELIGTLNIPISYLPEEKVTFNTLEVDCKNPKDHVACRIILHLSNGEPAYKAPQVIPVLPQMDIFKYSKSQKTHCRVDINSIEAPLLSSRAY</sequence>
<dbReference type="VEuPathDB" id="TrichDB:TVAGG3_0869340"/>
<dbReference type="SMR" id="A2DYX2"/>